<evidence type="ECO:0000313" key="2">
    <source>
        <dbReference type="EMBL" id="SOC48166.1"/>
    </source>
</evidence>
<dbReference type="Proteomes" id="UP000219167">
    <property type="component" value="Unassembled WGS sequence"/>
</dbReference>
<keyword evidence="3" id="KW-1185">Reference proteome</keyword>
<dbReference type="AlphaFoldDB" id="A0A285V565"/>
<evidence type="ECO:0000256" key="1">
    <source>
        <dbReference type="SAM" id="SignalP"/>
    </source>
</evidence>
<name>A0A285V565_9HYPH</name>
<feature type="signal peptide" evidence="1">
    <location>
        <begin position="1"/>
        <end position="23"/>
    </location>
</feature>
<evidence type="ECO:0000313" key="3">
    <source>
        <dbReference type="Proteomes" id="UP000219167"/>
    </source>
</evidence>
<proteinExistence type="predicted"/>
<feature type="chain" id="PRO_5012515736" evidence="1">
    <location>
        <begin position="24"/>
        <end position="624"/>
    </location>
</feature>
<accession>A0A285V565</accession>
<dbReference type="EMBL" id="OBQD01000041">
    <property type="protein sequence ID" value="SOC48166.1"/>
    <property type="molecule type" value="Genomic_DNA"/>
</dbReference>
<gene>
    <name evidence="2" type="ORF">SAMN05892877_14110</name>
</gene>
<sequence length="624" mass="66790">MVGLTRFLSLVLPLVITAGAANAAPAPFGTSKALPVSFQVDGGSGWCDRGVTVRLRAASANVLTDGSEQFQQMLGRIRAIIEGDCQKVRNIGFYGRTKGGEVSVGESSKLTDWVYVPFKLHGSPAVCKGPSNDDLCGQRWRVFHDIRGLFLKGAFSEAVLTRYLSTDEGADAEFVSGDARGRVAFVPLTTGIPFADAATFLQQQIQQQSQRCKGGYTQGELTPLGNDAASQGGTCRTTDRTTHSHFVISKAPDGFEVIAFSDFTEKGMSGRRLAAELNAVLSGTELAWSDIKHESRNDGTPGFTGSACSSAAQEFALLGSRPVAIRLVSERTDEPGQWALRTATNARGETSRDAWQMRIRNLTDAEYATVQRGDKFGYWLLYRLAEDRRGIQFESQLYVGQSSTECVPFRAPRAVSAESLPNHIAELYADNLDLHSGDDSLKGKRAALQQWIADRARANADHDAALQGEVAKLQQMTEAYPVPLMLALSDFSAACFALDSNYSVTFTDDFVTRIDIDGDGDLDYIATGDGVVCQDSGGVAHLRGSDNSGLRVLILTNASSGPALALDAKVSGGTVQRHNGFAVLDGGSGAVYQIADGKSQPLQTSPEGGEIVYSLGKPVAIGKW</sequence>
<keyword evidence="1" id="KW-0732">Signal</keyword>
<dbReference type="SUPFAM" id="SSF69318">
    <property type="entry name" value="Integrin alpha N-terminal domain"/>
    <property type="match status" value="1"/>
</dbReference>
<organism evidence="2 3">
    <name type="scientific">Rhizobium subbaraonis</name>
    <dbReference type="NCBI Taxonomy" id="908946"/>
    <lineage>
        <taxon>Bacteria</taxon>
        <taxon>Pseudomonadati</taxon>
        <taxon>Pseudomonadota</taxon>
        <taxon>Alphaproteobacteria</taxon>
        <taxon>Hyphomicrobiales</taxon>
        <taxon>Rhizobiaceae</taxon>
        <taxon>Rhizobium/Agrobacterium group</taxon>
        <taxon>Rhizobium</taxon>
    </lineage>
</organism>
<protein>
    <submittedName>
        <fullName evidence="2">Uncharacterized protein</fullName>
    </submittedName>
</protein>
<reference evidence="2 3" key="1">
    <citation type="submission" date="2017-08" db="EMBL/GenBank/DDBJ databases">
        <authorList>
            <person name="de Groot N.N."/>
        </authorList>
    </citation>
    <scope>NUCLEOTIDE SEQUENCE [LARGE SCALE GENOMIC DNA]</scope>
    <source>
        <strain evidence="2 3">JC85</strain>
    </source>
</reference>
<dbReference type="InterPro" id="IPR028994">
    <property type="entry name" value="Integrin_alpha_N"/>
</dbReference>